<feature type="transmembrane region" description="Helical" evidence="1">
    <location>
        <begin position="31"/>
        <end position="49"/>
    </location>
</feature>
<keyword evidence="1" id="KW-1133">Transmembrane helix</keyword>
<evidence type="ECO:0008006" key="4">
    <source>
        <dbReference type="Google" id="ProtNLM"/>
    </source>
</evidence>
<accession>A0A2H0BT69</accession>
<dbReference type="AlphaFoldDB" id="A0A2H0BT69"/>
<feature type="transmembrane region" description="Helical" evidence="1">
    <location>
        <begin position="55"/>
        <end position="77"/>
    </location>
</feature>
<dbReference type="EMBL" id="PCSZ01000020">
    <property type="protein sequence ID" value="PIP60885.1"/>
    <property type="molecule type" value="Genomic_DNA"/>
</dbReference>
<reference evidence="2 3" key="1">
    <citation type="submission" date="2017-09" db="EMBL/GenBank/DDBJ databases">
        <title>Depth-based differentiation of microbial function through sediment-hosted aquifers and enrichment of novel symbionts in the deep terrestrial subsurface.</title>
        <authorList>
            <person name="Probst A.J."/>
            <person name="Ladd B."/>
            <person name="Jarett J.K."/>
            <person name="Geller-Mcgrath D.E."/>
            <person name="Sieber C.M."/>
            <person name="Emerson J.B."/>
            <person name="Anantharaman K."/>
            <person name="Thomas B.C."/>
            <person name="Malmstrom R."/>
            <person name="Stieglmeier M."/>
            <person name="Klingl A."/>
            <person name="Woyke T."/>
            <person name="Ryan C.M."/>
            <person name="Banfield J.F."/>
        </authorList>
    </citation>
    <scope>NUCLEOTIDE SEQUENCE [LARGE SCALE GENOMIC DNA]</scope>
    <source>
        <strain evidence="2">CG22_combo_CG10-13_8_21_14_all_47_17</strain>
    </source>
</reference>
<protein>
    <recommendedName>
        <fullName evidence="4">DUF304 domain-containing protein</fullName>
    </recommendedName>
</protein>
<name>A0A2H0BT69_9BACT</name>
<organism evidence="2 3">
    <name type="scientific">Candidatus Uhrbacteria bacterium CG22_combo_CG10-13_8_21_14_all_47_17</name>
    <dbReference type="NCBI Taxonomy" id="1975041"/>
    <lineage>
        <taxon>Bacteria</taxon>
        <taxon>Candidatus Uhriibacteriota</taxon>
    </lineage>
</organism>
<evidence type="ECO:0000313" key="3">
    <source>
        <dbReference type="Proteomes" id="UP000231581"/>
    </source>
</evidence>
<sequence>MFHVADVLQLRDGEHIELILRHHTVDLWPKLFLSGALLVLPFFFLFALVQLGVFGVLFFCLAVGAGFYFSARTLILWDAQVLLLTNKRLIYVDQKGLWQRIVSEASLAEIRSIESRRTGFLDTLCRTATVRVLSTSAAPVIEFRRAPRAKTFTAKLSELQGAPRREPL</sequence>
<keyword evidence="1" id="KW-0812">Transmembrane</keyword>
<proteinExistence type="predicted"/>
<comment type="caution">
    <text evidence="2">The sequence shown here is derived from an EMBL/GenBank/DDBJ whole genome shotgun (WGS) entry which is preliminary data.</text>
</comment>
<keyword evidence="1" id="KW-0472">Membrane</keyword>
<evidence type="ECO:0000313" key="2">
    <source>
        <dbReference type="EMBL" id="PIP60885.1"/>
    </source>
</evidence>
<gene>
    <name evidence="2" type="ORF">COX00_00905</name>
</gene>
<dbReference type="Proteomes" id="UP000231581">
    <property type="component" value="Unassembled WGS sequence"/>
</dbReference>
<evidence type="ECO:0000256" key="1">
    <source>
        <dbReference type="SAM" id="Phobius"/>
    </source>
</evidence>